<sequence>MISNKRKIIAVVGATGNQGSSVARTFSSLPNWHVRAITRQPSSEKADQLAKLGCEVVQADLMDFESLSRAFKGAHTIFLNTDFWVTYRASALAGNDPETSSKIGFETEVKHGKNAAAAAANVPTLERLIYSALGSMNAVSQGKYATSYHWETKAAIVGYIEKEQPDLSKKTSLIYLGAYATNAFLVPKPDANDGEYKVVVPCSGSTRFPIIDETKSTGLFVQALAEDEAPGTKLLAYDSYLTVEQALEAWSRVTGKPAKLTSLSLERMNELTGLPYEVLWGPAYIEEYGYMAGINGFVEPPQLKKKVVTPSYEEWLKARDVDQLLSQKFAI</sequence>
<keyword evidence="5" id="KW-1185">Reference proteome</keyword>
<comment type="caution">
    <text evidence="4">The sequence shown here is derived from an EMBL/GenBank/DDBJ whole genome shotgun (WGS) entry which is preliminary data.</text>
</comment>
<gene>
    <name evidence="4" type="ORF">GQX73_g8871</name>
</gene>
<dbReference type="OrthoDB" id="300709at2759"/>
<dbReference type="EMBL" id="WUBL01000140">
    <property type="protein sequence ID" value="KAF2964688.1"/>
    <property type="molecule type" value="Genomic_DNA"/>
</dbReference>
<reference evidence="4 5" key="1">
    <citation type="submission" date="2019-12" db="EMBL/GenBank/DDBJ databases">
        <title>Draft genome sequence of the ascomycete Xylaria multiplex DSM 110363.</title>
        <authorList>
            <person name="Buettner E."/>
            <person name="Kellner H."/>
        </authorList>
    </citation>
    <scope>NUCLEOTIDE SEQUENCE [LARGE SCALE GENOMIC DNA]</scope>
    <source>
        <strain evidence="4 5">DSM 110363</strain>
    </source>
</reference>
<dbReference type="GO" id="GO:0005634">
    <property type="term" value="C:nucleus"/>
    <property type="evidence" value="ECO:0007669"/>
    <property type="project" value="TreeGrafter"/>
</dbReference>
<name>A0A7C8MKI6_9PEZI</name>
<evidence type="ECO:0000256" key="1">
    <source>
        <dbReference type="ARBA" id="ARBA00006328"/>
    </source>
</evidence>
<dbReference type="PANTHER" id="PTHR42748">
    <property type="entry name" value="NITROGEN METABOLITE REPRESSION PROTEIN NMRA FAMILY MEMBER"/>
    <property type="match status" value="1"/>
</dbReference>
<evidence type="ECO:0000259" key="3">
    <source>
        <dbReference type="Pfam" id="PF05368"/>
    </source>
</evidence>
<accession>A0A7C8MKI6</accession>
<keyword evidence="2" id="KW-0521">NADP</keyword>
<proteinExistence type="inferred from homology"/>
<dbReference type="Pfam" id="PF05368">
    <property type="entry name" value="NmrA"/>
    <property type="match status" value="1"/>
</dbReference>
<dbReference type="InterPro" id="IPR036291">
    <property type="entry name" value="NAD(P)-bd_dom_sf"/>
</dbReference>
<dbReference type="AlphaFoldDB" id="A0A7C8MKI6"/>
<organism evidence="4 5">
    <name type="scientific">Xylaria multiplex</name>
    <dbReference type="NCBI Taxonomy" id="323545"/>
    <lineage>
        <taxon>Eukaryota</taxon>
        <taxon>Fungi</taxon>
        <taxon>Dikarya</taxon>
        <taxon>Ascomycota</taxon>
        <taxon>Pezizomycotina</taxon>
        <taxon>Sordariomycetes</taxon>
        <taxon>Xylariomycetidae</taxon>
        <taxon>Xylariales</taxon>
        <taxon>Xylariaceae</taxon>
        <taxon>Xylaria</taxon>
    </lineage>
</organism>
<dbReference type="Proteomes" id="UP000481858">
    <property type="component" value="Unassembled WGS sequence"/>
</dbReference>
<dbReference type="PANTHER" id="PTHR42748:SF29">
    <property type="entry name" value="NMRA-LIKE DOMAIN-CONTAINING PROTEIN"/>
    <property type="match status" value="1"/>
</dbReference>
<evidence type="ECO:0000313" key="5">
    <source>
        <dbReference type="Proteomes" id="UP000481858"/>
    </source>
</evidence>
<dbReference type="InterPro" id="IPR008030">
    <property type="entry name" value="NmrA-like"/>
</dbReference>
<evidence type="ECO:0000256" key="2">
    <source>
        <dbReference type="ARBA" id="ARBA00022857"/>
    </source>
</evidence>
<dbReference type="Gene3D" id="3.40.50.720">
    <property type="entry name" value="NAD(P)-binding Rossmann-like Domain"/>
    <property type="match status" value="1"/>
</dbReference>
<dbReference type="SUPFAM" id="SSF51735">
    <property type="entry name" value="NAD(P)-binding Rossmann-fold domains"/>
    <property type="match status" value="1"/>
</dbReference>
<dbReference type="InParanoid" id="A0A7C8MKI6"/>
<feature type="domain" description="NmrA-like" evidence="3">
    <location>
        <begin position="6"/>
        <end position="271"/>
    </location>
</feature>
<protein>
    <recommendedName>
        <fullName evidence="3">NmrA-like domain-containing protein</fullName>
    </recommendedName>
</protein>
<comment type="similarity">
    <text evidence="1">Belongs to the NmrA-type oxidoreductase family.</text>
</comment>
<dbReference type="Gene3D" id="3.90.25.10">
    <property type="entry name" value="UDP-galactose 4-epimerase, domain 1"/>
    <property type="match status" value="1"/>
</dbReference>
<evidence type="ECO:0000313" key="4">
    <source>
        <dbReference type="EMBL" id="KAF2964688.1"/>
    </source>
</evidence>
<dbReference type="InterPro" id="IPR051164">
    <property type="entry name" value="NmrA-like_oxidored"/>
</dbReference>